<evidence type="ECO:0000256" key="3">
    <source>
        <dbReference type="ARBA" id="ARBA00022500"/>
    </source>
</evidence>
<dbReference type="PROSITE" id="PS50885">
    <property type="entry name" value="HAMP"/>
    <property type="match status" value="2"/>
</dbReference>
<dbReference type="Pfam" id="PF00672">
    <property type="entry name" value="HAMP"/>
    <property type="match status" value="2"/>
</dbReference>
<evidence type="ECO:0000256" key="7">
    <source>
        <dbReference type="ARBA" id="ARBA00023224"/>
    </source>
</evidence>
<evidence type="ECO:0000256" key="10">
    <source>
        <dbReference type="SAM" id="Coils"/>
    </source>
</evidence>
<dbReference type="Proteomes" id="UP000249467">
    <property type="component" value="Unassembled WGS sequence"/>
</dbReference>
<evidence type="ECO:0000256" key="6">
    <source>
        <dbReference type="ARBA" id="ARBA00023136"/>
    </source>
</evidence>
<dbReference type="InterPro" id="IPR004089">
    <property type="entry name" value="MCPsignal_dom"/>
</dbReference>
<keyword evidence="4" id="KW-0812">Transmembrane</keyword>
<proteinExistence type="inferred from homology"/>
<keyword evidence="5" id="KW-1133">Transmembrane helix</keyword>
<evidence type="ECO:0000313" key="15">
    <source>
        <dbReference type="Proteomes" id="UP000249467"/>
    </source>
</evidence>
<dbReference type="InterPro" id="IPR003660">
    <property type="entry name" value="HAMP_dom"/>
</dbReference>
<dbReference type="GO" id="GO:0004888">
    <property type="term" value="F:transmembrane signaling receptor activity"/>
    <property type="evidence" value="ECO:0007669"/>
    <property type="project" value="InterPro"/>
</dbReference>
<evidence type="ECO:0000256" key="11">
    <source>
        <dbReference type="SAM" id="MobiDB-lite"/>
    </source>
</evidence>
<feature type="compositionally biased region" description="Basic and acidic residues" evidence="11">
    <location>
        <begin position="1"/>
        <end position="19"/>
    </location>
</feature>
<reference evidence="14 15" key="2">
    <citation type="submission" date="2018-06" db="EMBL/GenBank/DDBJ databases">
        <title>Metagenomic assembly of (sub)arctic Cyanobacteria and their associated microbiome from non-axenic cultures.</title>
        <authorList>
            <person name="Baurain D."/>
        </authorList>
    </citation>
    <scope>NUCLEOTIDE SEQUENCE [LARGE SCALE GENOMIC DNA]</scope>
    <source>
        <strain evidence="14">ULC066bin1</strain>
    </source>
</reference>
<accession>A0A2W4Y104</accession>
<dbReference type="InterPro" id="IPR029151">
    <property type="entry name" value="Sensor-like_sf"/>
</dbReference>
<keyword evidence="3" id="KW-0145">Chemotaxis</keyword>
<name>A0A2W4Y104_9CYAN</name>
<feature type="domain" description="HAMP" evidence="13">
    <location>
        <begin position="463"/>
        <end position="516"/>
    </location>
</feature>
<dbReference type="SMART" id="SM00283">
    <property type="entry name" value="MA"/>
    <property type="match status" value="1"/>
</dbReference>
<gene>
    <name evidence="14" type="ORF">DCF19_12225</name>
</gene>
<keyword evidence="6" id="KW-0472">Membrane</keyword>
<evidence type="ECO:0000256" key="2">
    <source>
        <dbReference type="ARBA" id="ARBA00022475"/>
    </source>
</evidence>
<dbReference type="SMART" id="SM00304">
    <property type="entry name" value="HAMP"/>
    <property type="match status" value="2"/>
</dbReference>
<dbReference type="PROSITE" id="PS50111">
    <property type="entry name" value="CHEMOTAXIS_TRANSDUC_2"/>
    <property type="match status" value="1"/>
</dbReference>
<dbReference type="SUPFAM" id="SSF103190">
    <property type="entry name" value="Sensory domain-like"/>
    <property type="match status" value="1"/>
</dbReference>
<evidence type="ECO:0000313" key="14">
    <source>
        <dbReference type="EMBL" id="PZO40645.1"/>
    </source>
</evidence>
<keyword evidence="7 9" id="KW-0807">Transducer</keyword>
<dbReference type="EMBL" id="QBML01000014">
    <property type="protein sequence ID" value="PZO40645.1"/>
    <property type="molecule type" value="Genomic_DNA"/>
</dbReference>
<evidence type="ECO:0000256" key="9">
    <source>
        <dbReference type="PROSITE-ProRule" id="PRU00284"/>
    </source>
</evidence>
<feature type="coiled-coil region" evidence="10">
    <location>
        <begin position="749"/>
        <end position="776"/>
    </location>
</feature>
<dbReference type="Gene3D" id="6.10.340.10">
    <property type="match status" value="1"/>
</dbReference>
<dbReference type="GO" id="GO:0006935">
    <property type="term" value="P:chemotaxis"/>
    <property type="evidence" value="ECO:0007669"/>
    <property type="project" value="InterPro"/>
</dbReference>
<dbReference type="SUPFAM" id="SSF58104">
    <property type="entry name" value="Methyl-accepting chemotaxis protein (MCP) signaling domain"/>
    <property type="match status" value="1"/>
</dbReference>
<dbReference type="GO" id="GO:0005886">
    <property type="term" value="C:plasma membrane"/>
    <property type="evidence" value="ECO:0007669"/>
    <property type="project" value="UniProtKB-SubCell"/>
</dbReference>
<dbReference type="InterPro" id="IPR004090">
    <property type="entry name" value="Chemotax_Me-accpt_rcpt"/>
</dbReference>
<reference evidence="14 15" key="1">
    <citation type="submission" date="2018-04" db="EMBL/GenBank/DDBJ databases">
        <authorList>
            <person name="Go L.Y."/>
            <person name="Mitchell J.A."/>
        </authorList>
    </citation>
    <scope>NUCLEOTIDE SEQUENCE [LARGE SCALE GENOMIC DNA]</scope>
    <source>
        <strain evidence="14">ULC066bin1</strain>
    </source>
</reference>
<dbReference type="SUPFAM" id="SSF158472">
    <property type="entry name" value="HAMP domain-like"/>
    <property type="match status" value="1"/>
</dbReference>
<dbReference type="CDD" id="cd11386">
    <property type="entry name" value="MCP_signal"/>
    <property type="match status" value="1"/>
</dbReference>
<keyword evidence="10" id="KW-0175">Coiled coil</keyword>
<evidence type="ECO:0000256" key="4">
    <source>
        <dbReference type="ARBA" id="ARBA00022692"/>
    </source>
</evidence>
<evidence type="ECO:0000259" key="12">
    <source>
        <dbReference type="PROSITE" id="PS50111"/>
    </source>
</evidence>
<comment type="caution">
    <text evidence="14">The sequence shown here is derived from an EMBL/GenBank/DDBJ whole genome shotgun (WGS) entry which is preliminary data.</text>
</comment>
<evidence type="ECO:0000256" key="1">
    <source>
        <dbReference type="ARBA" id="ARBA00004651"/>
    </source>
</evidence>
<feature type="region of interest" description="Disordered" evidence="11">
    <location>
        <begin position="1"/>
        <end position="33"/>
    </location>
</feature>
<feature type="coiled-coil region" evidence="10">
    <location>
        <begin position="641"/>
        <end position="668"/>
    </location>
</feature>
<dbReference type="InterPro" id="IPR033463">
    <property type="entry name" value="sCache_3"/>
</dbReference>
<dbReference type="GO" id="GO:0007165">
    <property type="term" value="P:signal transduction"/>
    <property type="evidence" value="ECO:0007669"/>
    <property type="project" value="UniProtKB-KW"/>
</dbReference>
<dbReference type="PRINTS" id="PR00260">
    <property type="entry name" value="CHEMTRNSDUCR"/>
</dbReference>
<comment type="similarity">
    <text evidence="8">Belongs to the methyl-accepting chemotaxis (MCP) protein family.</text>
</comment>
<dbReference type="AlphaFoldDB" id="A0A2W4Y104"/>
<evidence type="ECO:0008006" key="16">
    <source>
        <dbReference type="Google" id="ProtNLM"/>
    </source>
</evidence>
<dbReference type="Pfam" id="PF00015">
    <property type="entry name" value="MCPsignal"/>
    <property type="match status" value="1"/>
</dbReference>
<dbReference type="PANTHER" id="PTHR32089:SF114">
    <property type="entry name" value="METHYL-ACCEPTING CHEMOTAXIS PROTEIN MCPB"/>
    <property type="match status" value="1"/>
</dbReference>
<dbReference type="PANTHER" id="PTHR32089">
    <property type="entry name" value="METHYL-ACCEPTING CHEMOTAXIS PROTEIN MCPB"/>
    <property type="match status" value="1"/>
</dbReference>
<feature type="domain" description="Methyl-accepting transducer" evidence="12">
    <location>
        <begin position="605"/>
        <end position="841"/>
    </location>
</feature>
<dbReference type="CDD" id="cd06225">
    <property type="entry name" value="HAMP"/>
    <property type="match status" value="2"/>
</dbReference>
<organism evidence="14 15">
    <name type="scientific">Pseudanabaena frigida</name>
    <dbReference type="NCBI Taxonomy" id="945775"/>
    <lineage>
        <taxon>Bacteria</taxon>
        <taxon>Bacillati</taxon>
        <taxon>Cyanobacteriota</taxon>
        <taxon>Cyanophyceae</taxon>
        <taxon>Pseudanabaenales</taxon>
        <taxon>Pseudanabaenaceae</taxon>
        <taxon>Pseudanabaena</taxon>
    </lineage>
</organism>
<comment type="subcellular location">
    <subcellularLocation>
        <location evidence="1">Cell membrane</location>
        <topology evidence="1">Multi-pass membrane protein</topology>
    </subcellularLocation>
</comment>
<evidence type="ECO:0000256" key="8">
    <source>
        <dbReference type="ARBA" id="ARBA00029447"/>
    </source>
</evidence>
<sequence length="879" mass="95677">MQSQYRHKENIMLLKDKPEIPPSDGAEQPQKKSITTFSLPKIDPSTAPSPAKAPFWKLPSQIWNNLGVRWKLSILLLLSSGLPVLIVTQTLVRSSEQASLKELRTNVQEKGSFFVSEYVLWTNSESRRDAEAIAKSIEDANLDLSNATDLTAKRALLQPLLQVSSEGIDPESIKNVKLLTDNSGRSIEGNILTLDENFAKFPPLAAKDLPEIVPQTYKQELAPSNTNLANLPIVKNAIATGKPMYGIELVKSTDMQALGLDKQANIGIRPQITQGLSDAKKPAPLGTYDIEQGKSGLVSMAVYPIKIKGRVVGTAVVGALLNRNYGIVDKFSKRYNMPTATIFAQDWRVATNVPYVDPNTKSPDNTRAIGTRASREVSDAVLLKGQEYVGETNIAGANYLTFYAPLYDHRKLIDPNSKPVGIAYVGRPLSEIQELLANLANAGYAIAAISIIVASVLGIAIASNLAKPLRLLSVFTQKIGRGEVAERLTDSDRRDEIGTLSLELNNMAEQLELLIAEKQLEAERIAEARQEAAQTEAELRIQEQRQAKEFLQRRALELLIEVDPISRGDLTIRANVTEDEIGTIADSYNSTIRNLRKLVLEVQTAALSVSQTVTQNEQTMQNVSGGASEQVEAIAQTLERINTLTESIAGVEMRALQAEEQVESANQALLEGDAAMNSTVEGFTAIRETVSDTAEKVKQLGEASQKISKVVKLISGFANQTNMLALNASIEAARAGEEGQGFGVVANEVRALAQRSAKATIEIRQLIEEIQAQANELVKAMTVGTQQVNNGSQLVEETRQKLTDISLSSQKINQLVREIAQAASLQSQTSDDVSQTIQNVAAIATSNSSYAQNMNDAFGELLQVAQELQISVSQFKVNA</sequence>
<dbReference type="Gene3D" id="1.10.287.950">
    <property type="entry name" value="Methyl-accepting chemotaxis protein"/>
    <property type="match status" value="1"/>
</dbReference>
<dbReference type="Pfam" id="PF17202">
    <property type="entry name" value="sCache_3_3"/>
    <property type="match status" value="1"/>
</dbReference>
<feature type="coiled-coil region" evidence="10">
    <location>
        <begin position="497"/>
        <end position="561"/>
    </location>
</feature>
<dbReference type="FunFam" id="1.10.287.950:FF:000001">
    <property type="entry name" value="Methyl-accepting chemotaxis sensory transducer"/>
    <property type="match status" value="1"/>
</dbReference>
<evidence type="ECO:0000259" key="13">
    <source>
        <dbReference type="PROSITE" id="PS50885"/>
    </source>
</evidence>
<keyword evidence="2" id="KW-1003">Cell membrane</keyword>
<protein>
    <recommendedName>
        <fullName evidence="16">Methyl-accepting chemotaxis protein</fullName>
    </recommendedName>
</protein>
<evidence type="ECO:0000256" key="5">
    <source>
        <dbReference type="ARBA" id="ARBA00022989"/>
    </source>
</evidence>
<feature type="domain" description="HAMP" evidence="13">
    <location>
        <begin position="549"/>
        <end position="600"/>
    </location>
</feature>